<dbReference type="InterPro" id="IPR041881">
    <property type="entry name" value="PqqD_sf"/>
</dbReference>
<organism evidence="1 2">
    <name type="scientific">Halomonas heilongjiangensis</name>
    <dbReference type="NCBI Taxonomy" id="1387883"/>
    <lineage>
        <taxon>Bacteria</taxon>
        <taxon>Pseudomonadati</taxon>
        <taxon>Pseudomonadota</taxon>
        <taxon>Gammaproteobacteria</taxon>
        <taxon>Oceanospirillales</taxon>
        <taxon>Halomonadaceae</taxon>
        <taxon>Halomonas</taxon>
    </lineage>
</organism>
<comment type="caution">
    <text evidence="1">The sequence shown here is derived from an EMBL/GenBank/DDBJ whole genome shotgun (WGS) entry which is preliminary data.</text>
</comment>
<proteinExistence type="predicted"/>
<dbReference type="AlphaFoldDB" id="A0A2N7TK67"/>
<dbReference type="Gene3D" id="1.10.10.1150">
    <property type="entry name" value="Coenzyme PQQ synthesis protein D (PqqD)"/>
    <property type="match status" value="1"/>
</dbReference>
<dbReference type="InterPro" id="IPR008792">
    <property type="entry name" value="PQQD"/>
</dbReference>
<dbReference type="InterPro" id="IPR027417">
    <property type="entry name" value="P-loop_NTPase"/>
</dbReference>
<accession>A0A2N7TK67</accession>
<keyword evidence="2" id="KW-1185">Reference proteome</keyword>
<reference evidence="1 2" key="1">
    <citation type="submission" date="2018-01" db="EMBL/GenBank/DDBJ databases">
        <title>Halomonas endophytica sp. nov., isolated from storage liquid in the stems of Populus euphratica.</title>
        <authorList>
            <person name="Chen C."/>
        </authorList>
    </citation>
    <scope>NUCLEOTIDE SEQUENCE [LARGE SCALE GENOMIC DNA]</scope>
    <source>
        <strain evidence="1 2">DSM 26881</strain>
    </source>
</reference>
<dbReference type="Gene3D" id="3.40.50.300">
    <property type="entry name" value="P-loop containing nucleotide triphosphate hydrolases"/>
    <property type="match status" value="1"/>
</dbReference>
<dbReference type="GO" id="GO:0016301">
    <property type="term" value="F:kinase activity"/>
    <property type="evidence" value="ECO:0007669"/>
    <property type="project" value="UniProtKB-KW"/>
</dbReference>
<dbReference type="Proteomes" id="UP000235346">
    <property type="component" value="Unassembled WGS sequence"/>
</dbReference>
<dbReference type="OrthoDB" id="5771032at2"/>
<gene>
    <name evidence="1" type="ORF">C1H66_15125</name>
</gene>
<name>A0A2N7TK67_9GAMM</name>
<keyword evidence="1" id="KW-0418">Kinase</keyword>
<protein>
    <submittedName>
        <fullName evidence="1">Serine kinase</fullName>
    </submittedName>
</protein>
<evidence type="ECO:0000313" key="1">
    <source>
        <dbReference type="EMBL" id="PMR68572.1"/>
    </source>
</evidence>
<dbReference type="EMBL" id="PNRE01000065">
    <property type="protein sequence ID" value="PMR68572.1"/>
    <property type="molecule type" value="Genomic_DNA"/>
</dbReference>
<dbReference type="SUPFAM" id="SSF53795">
    <property type="entry name" value="PEP carboxykinase-like"/>
    <property type="match status" value="1"/>
</dbReference>
<evidence type="ECO:0000313" key="2">
    <source>
        <dbReference type="Proteomes" id="UP000235346"/>
    </source>
</evidence>
<sequence>MSVGTRVLDLGFEGLGAVLRLNDAPEMQPLLGEVTPGWRSFPLTARGPAPAIRLARDARGAGQGYHQHSPELPRGLHLPTPVAAACSLVADLVAAFFTRHPDLIGLHCGSAEVAGRLVLFPESHRAGKSTLSAAFAAAGHRVFGDDVLALTPEGEGMALGIAPRLRLPLPPRLDPRLHDFAERHAGPEDERYRYLALPAPLLARHAERRPLGAIVLIERDDMLAAPELVELAPGEGVLQLLCQNFAHGQPSETLMARFLPLMASLPCLLLRYAEPLAAARCLAAHLADPPPGRGTAAVSLTAHHAVPRAGARVPTGRRWRARAAVRDYPLGEELFLIHGPSGAIHRLNASGRAVWALLACEALTAGEIADLLSEHYGGVPAERIEADVCALLGMLAEAELIGPG</sequence>
<keyword evidence="1" id="KW-0808">Transferase</keyword>
<dbReference type="RefSeq" id="WP_102628706.1">
    <property type="nucleotide sequence ID" value="NZ_PDOH01000060.1"/>
</dbReference>
<dbReference type="Pfam" id="PF05402">
    <property type="entry name" value="PqqD"/>
    <property type="match status" value="1"/>
</dbReference>